<evidence type="ECO:0000256" key="13">
    <source>
        <dbReference type="ARBA" id="ARBA00023212"/>
    </source>
</evidence>
<feature type="coiled-coil region" evidence="16">
    <location>
        <begin position="1285"/>
        <end position="1312"/>
    </location>
</feature>
<feature type="compositionally biased region" description="Polar residues" evidence="17">
    <location>
        <begin position="5005"/>
        <end position="5014"/>
    </location>
</feature>
<comment type="subcellular location">
    <subcellularLocation>
        <location evidence="1">Cytoplasm</location>
        <location evidence="1">Cytoskeleton</location>
    </subcellularLocation>
    <subcellularLocation>
        <location evidence="2">Nucleus outer membrane</location>
        <topology evidence="2">Single-pass type IV membrane protein</topology>
        <orientation evidence="2">Cytoplasmic side</orientation>
    </subcellularLocation>
</comment>
<accession>A0A6I9PNK9</accession>
<proteinExistence type="inferred from homology"/>
<feature type="compositionally biased region" description="Polar residues" evidence="17">
    <location>
        <begin position="7407"/>
        <end position="7420"/>
    </location>
</feature>
<feature type="compositionally biased region" description="Basic and acidic residues" evidence="17">
    <location>
        <begin position="7440"/>
        <end position="7449"/>
    </location>
</feature>
<gene>
    <name evidence="21" type="primary">syne1a</name>
</gene>
<feature type="region of interest" description="Disordered" evidence="17">
    <location>
        <begin position="7866"/>
        <end position="7932"/>
    </location>
</feature>
<evidence type="ECO:0000256" key="18">
    <source>
        <dbReference type="SAM" id="Phobius"/>
    </source>
</evidence>
<feature type="coiled-coil region" evidence="16">
    <location>
        <begin position="1387"/>
        <end position="1421"/>
    </location>
</feature>
<dbReference type="Proteomes" id="UP000504611">
    <property type="component" value="Unplaced"/>
</dbReference>
<evidence type="ECO:0000313" key="20">
    <source>
        <dbReference type="Proteomes" id="UP000504611"/>
    </source>
</evidence>
<keyword evidence="12" id="KW-0009">Actin-binding</keyword>
<evidence type="ECO:0000256" key="10">
    <source>
        <dbReference type="ARBA" id="ARBA00023136"/>
    </source>
</evidence>
<evidence type="ECO:0000256" key="17">
    <source>
        <dbReference type="SAM" id="MobiDB-lite"/>
    </source>
</evidence>
<dbReference type="FunFam" id="1.20.58.60:FF:000073">
    <property type="entry name" value="Nesprin-1 isoform 1"/>
    <property type="match status" value="1"/>
</dbReference>
<feature type="compositionally biased region" description="Polar residues" evidence="17">
    <location>
        <begin position="5362"/>
        <end position="5371"/>
    </location>
</feature>
<dbReference type="Pfam" id="PF25803">
    <property type="entry name" value="Spectrin_SYNE1_2"/>
    <property type="match status" value="1"/>
</dbReference>
<evidence type="ECO:0000259" key="19">
    <source>
        <dbReference type="PROSITE" id="PS51049"/>
    </source>
</evidence>
<dbReference type="GO" id="GO:0005640">
    <property type="term" value="C:nuclear outer membrane"/>
    <property type="evidence" value="ECO:0007669"/>
    <property type="project" value="UniProtKB-SubCell"/>
</dbReference>
<evidence type="ECO:0000256" key="16">
    <source>
        <dbReference type="SAM" id="Coils"/>
    </source>
</evidence>
<feature type="region of interest" description="Disordered" evidence="17">
    <location>
        <begin position="5036"/>
        <end position="5073"/>
    </location>
</feature>
<feature type="coiled-coil region" evidence="16">
    <location>
        <begin position="2100"/>
        <end position="2145"/>
    </location>
</feature>
<keyword evidence="10 15" id="KW-0472">Membrane</keyword>
<feature type="compositionally biased region" description="Acidic residues" evidence="17">
    <location>
        <begin position="7381"/>
        <end position="7395"/>
    </location>
</feature>
<feature type="transmembrane region" description="Helical" evidence="18">
    <location>
        <begin position="7937"/>
        <end position="7962"/>
    </location>
</feature>
<dbReference type="GeneID" id="104965324"/>
<feature type="coiled-coil region" evidence="16">
    <location>
        <begin position="1716"/>
        <end position="1743"/>
    </location>
</feature>
<evidence type="ECO:0000256" key="3">
    <source>
        <dbReference type="ARBA" id="ARBA00008619"/>
    </source>
</evidence>
<evidence type="ECO:0000256" key="7">
    <source>
        <dbReference type="ARBA" id="ARBA00022737"/>
    </source>
</evidence>
<dbReference type="InterPro" id="IPR018159">
    <property type="entry name" value="Spectrin/alpha-actinin"/>
</dbReference>
<sequence>MKDLLNQQQSCKRCLSVIERNHHALQRALSSSKVLRNFDLSLLQKRVSEIQNSTQALLKEVGEWRRQEEANNCLRRRFEESRQELERVLKKAQGCLRETGDAEELLKKHSDFFGQLDQRLLSVFLKACDELTDILPQEEQQGLQETVRRLHKHWKDIQSEVPSHLLRLKVEGEWSRVAVIIKDCRSELDREMQALSGTCTSERVIKEHRTFFRERKPVTLCEKRIRNMEDLCHKLPDNDPAYRTLDSTRRTVEEVTEQIKSTYLKLEHHPDKWKEWNDRFCEISDWLSSQRRQVRLLRETERNSSHQEQVDASVQALQEAVDAREDSLLWLESRLAGLSEVSSDLEVQRQRTALAKLSTDLRALFSSLCQWGEEGSAMFQYEELREEVCGALEEVLRVRREAEEQISSILDAEGLEEAKQLYLIHQHHLKRLHTNRREAELLVAHCRQLQEGEGLSQSLHQLEGAFRDVDHKSGAKEHNLQETLSTWQHFEAERETVWRFISNTNNELHKELIFNSVDSLKTELEHTKELLTKVEECSVRADLLLEKAADIQLGPKNQTLLLQHAQTTREAVAQLQDHLNKNVVQVEMMCMWWERFSSESEGFSQWINETEKELEAVSSTSSLDPLDKHIITVEAVADSLEERRAALAHMEADCEALSRFVTPGEAGRVRTRLAQMRRCWEELKGRAEQLGGQLIQSASYWQRYNENFEQCKKATSDLKEKLDCPLTYCSSSSETYKSLQDHMDVCQAVEQLNPRLMALCSAMKRLAEGSQLEGEVANLQKQQGEFLEKAAEKQSTLESLLSLWQRFEKESSSMKSWLNRCESVCCPDTDLLSADKEKLRNELLNVQEMQGETASYEALLQGLVNLALCLYPTASETRVEVLSYDLAQLEERCTSVKNSISHRLELLQCQLSKLEQFDQALLTLTQRSEHFLSGLRSSSQVDIADLEAAISQLKEHEVQLQAHASLRETLQQRESSLLHCSTSEAQQQLQGWREDCLQPLSESQRLLLLRKECLNQLKTFLEKHKAAVRTVRCLHEAVEGRGSWDRAKAEELHHGIGEVAKDVARLEAEAVGLDGQLSKAHLHLSGAEWQAHRDLSHPQGRTSCRGQAVALMMALEEVQRGVGWRQSEADALGALWTSFRERKEEVMKNLNKLDNEARQEGAREITVHAFQKRLRFFVQLEDELQSLQHSQRWLEEKGSQLALRDSELAGEALREVALVKTAWEDVRTLINNGQEQSGVVVDLLRQFHHLKSILTTVVENAQAVAHNLPDHNHNAQEAKRTFTRHDTVQAELREKQEDMDQLICTVEDLQRELEKVPNSDANSLQRDMEMLRDQWLEVSEKIQTNTERLGYCVSLWDDLKSMEQDINQWAANSIADLNDSVTNLSDKEQTETHLATFQAEVEKREQRLDTLQERVAELKERAKLQETPLQMQVLESDLRKKMAHAHEVYNQAKHTLTYFSFQKQRLEDLMSQMSERLVAVEGSLSDLTEATSPEDIGTVKDLQSVVQQQRADMDSARDSLSALCRSHPSQELSFLSSDLTSIAKRTEAVAQRCAKTRGSLQDGLQLHFNELVQDFHSRLTDVKSELKDCSNQSGDDAILHAKLQRLKGSVERASEGEERLSKVCEEAGRLQLHLPKAGAAQVQEHLSSCQREWRNYLDSCSQSRRDLEESIDLLKHFNDYVEGVRDWLKQMDLSLKRERVFGVECQQGTPDTAEELERMENLHKELHARRESMERLCQEAQSLSEAGRGSGGEVRVTGQLQMEHQALLKTSREKLRGCQESQAFAETLQAVWAWLEEIQERLGTVDSTMGTKEELEQRLETVQDILLLKGEGEVKLNMAMGKGELALRSYGAPGQEVVRSQLQEVEDAWATLLVTAMSCHSRLEWTVTQWGGYLEGAALLRCWMEAVEREVRAPLTPQPGPREKASQLERLRALLADLEDHQVALSSLEEKARELFKKTGDASFNHGARTQLQVQFDDLTALVEERVRLAQAVVLEHQAYLEAVRELTDWLMTAGEELHHWSDTSGDSASIKKKLSEVRERVECRLLEGRERLSRVRRSAASTAEHTAAGGCEAMDRQLGALSQALEQWEGAALRARDGLEGALASAAASEEEYERLTAQLEDELKELDGRLRGWSQELIRAEGRSNGEEAVEGWQLAKDILEGLQSAEPMAEKLKGQLNDLVRYSRDLGSHSDRVTGLIKQHNSLSLRASRECQNKERLLEQRFRAALRDFQQWLVNAKISTAKCFDVPQSVAEASTALLRIQEFLSDREHGQARLSTVGASGELLMAVVSKDRVEGIKAKVANTREDWTSLMSNLQLREDALKNLQSQMTEFEASAEPLQDWLNSTEVRVQESSARLHDLPAKKQELSKLQCVLEEMAGREAELGGLRERAHRLWEGQAAGKGFVHRVSQLSAQYLALSNLTKDKASRIERIVGEHRLFSQGLKELQDWVCEAQRVLHTCHNTTTDKSVLEDRMLQLEALLAARQEREIQLKMLLTRGEAVQRNTSAEGVPVIRKQIQDLKDSWDSLLSASIQCKSQLEGALSQWTSYQEDVGQFVLWMDRVEETLSCSDRQYSEMRDKTANLGKTKLLYEEVLSHSSPLETIATKGSNMAEHYTTKQEVQQLQCRYNALKEKAKNAVGKAKGLVLVHQEYQRGLHVFEDWLEQEQATLASLSHPEGNVETLEKTLQELRLLQEHCSNGQSLLSSVLSSRERVIPWGIPQIEDRALDTAQREWGAYQGRLEETQTQLSSTLTRLRQMGQRFLSLAQWLQEMEKVANLRGHRRSDRGTKETQLKKLKGSLEAVLSRQGEVDGLSSLAQQVLEETYISSRVSVTATQLTARYHSLLLNIQDTIKQLQEELKSIEEAENLCISFTDWLSSTQKSFTALTNSSESLDRVAMDKKMKKIETLQSELQHGHRFLKSLRERAEKAAGFLDEAGAESLGGEVEARLAQLEELAGGLRTEHSFLQRSLLLAKEFQDRYKAQAQWLLETRAMLSSPVEPKAELYQRRALLAKYKALLQTVQSRDGSIRSVVEKGDALLSSVHYPSIREKMNRMQRDYTEHCHSAMAHVENLEVQVKEQEAYHNELQDVERWLLQMSSRMVTPDPAVGGSLDAATQQLSRHKAIMEEIARFEDRLVGLKERGDHLVQGCSDRVQSRLRQQVQAHQQGAKDSYSAICSTAQRVYQSLDHELQRHVSLHDTLLQCQAWLTTVSEEPEPPAHPPLSLEMALQQVKHERALQEQAGTYLQLLCSACDLSELRVRGTAAAIQQVKLQIEERMLLCEEVADSWRDIEEQKADLEVQLRETEQHLQNLIRRPAELEPKIAQNQLDKAQEFLQQIREKQSEVTHLSEVVGRLSDGQVSPALEEIRRLRRSWMDLGQQAEELESQRGEDMQRSVEYQEIVVTVEELFHQVSREWDYLARADTESTSEHLEALRKLSSDLEEQRATLEDLREQRQAILPRLSLLDKELVKQQVGHLEQRWSQLETLIQQKIQDSAQTLEDLSRVETQLRDAREWVEEQRPAFTSVLKASPPPDQAQSFLFDHLSVCVELEARQQLLGQAVSEAQAVASRLGLSEKRFLQELVEQAQTEVEALGARVAQRRKYLSKAFTERTQFLQGLGRALSWVQQQERRALIDDHIALLPEDLAKQVTACRGVQSGLRAYQRELASLWVQGRELERDASDKERSETLSTLEKLQAVFETALQRTTQRVTGLEKALTSRKYFQVDLDKICHWLRRADVVTFPEINLSNIEENSELQTQLSSFQNVLEQASEYENLLLIVQRIGQEILPTLNGIDHCYLDERLNALPQQYNAILALAKEKKDRVQQIILERKEFSTFFDITGNALEELQEQFDNLEKQTISIREEELVLRLMNEYRNINESLFHITPAVRELHGKCEGFLSRGQQYRAEETLHLVSLHNKLKRMIEEKLKHFDDCLKPLVEHNRVSNKLESEFESVKEKLESLKSDEELDAMDQITSLYSLLECLDRVRYQAEECNQQTKDLGGLTFDPVAFQKTTLQLESLQSLRCGVKSFVDESETKVRKNEDFKKETEKMLDWLRTIKDKSEEPLTLSEVRIEKVHEEVWKMKIVEEQVKSKCRIIDALGSREKQSYCSRKNPVPAHIEEKLQELEHLGAEVHQGINKKQLAVDQALSLVQRHALSLQSMQKCLDSAAALLQKASVGVDLENQTDCVRDLEDLSAQENNFTAGLEELRTLDPLLGDIIEAEAMGELREKVEGMQLRNTEFKQHLDAYREVMQSCEALWASFQHEKETLVEQMNDAESKLAMFTTAKAVSIQQAEEKCQRYKSLVAHIDLLELPLNAMRENASELEQIISESCKAVISHSVSSLWQRWTRLRSVARAQERALEDTAREWRNFTDKMEKVRSVSQDLHSRVPDGTVEKAATRAALQSLLEYHDSFSLEVEREQSILALLGQHTRSLRGEEEATEKKTENGHEETPCLQEIRSMQEQYDSLVCRVRGSRAQVHQELREREEVEKELGLVKGWIQDTRGLLLSPTADLDSLLQELETAHGEVISRRQSVERMTELQQSKYQDLQAGLPSELSMQLAEVALALGSAEDQVQAREREVQQTRDVKEDFSFRLQDIEAKLKSIALKLEDKAADLEEAKEETKARCEECECCGRSLAELEAAVQEFGEQNPLLCKQLGDAVAKLSEVQRNTAQQVQDRANRLKKAQRQVEEYHGMKTFILGWTKKAEDLVTGCIIWGSASQLQEQIRAHQALLRECRGLHGDLEAMGERERQLGEVLQTEGWIQQVKQLSRRTEELQQHAKTRLQSLQDAAKDMLRLEAEVKILHAAVDQIQITLASPDLNRLSLREQLTQRQRLLVEMEGFKQQVAAVQQCQSALRLPEEAVASLPVCRTAQTLQQEASQLQHTTIQQCNILQEAVVQYEQYEQEVKNLQRLIEEAHRIIQDRPVSTSNIQELQAQIHHHEELAQKIRGYQEQIASLHSKCKMLTVKAKHATMLLTVNEVEGLSDGVDELSDEELPGSVATTNGNANKQLPAHPSVVMMTAGRCHTLLSPVTEESGEEGTNSEVSSPPACRSPSPGANAETPFNQGRGALSRAPLQELYDPSMETSAANLDDLQRSWETLKNVISEKQKSLYEALERQQHYQESLLSISTKMESIEAALNEGLDPTKTPESQMAAHQALMDEIMMLQEEIGELQMCFSEELADSDSDGEPGDQLALQSTLTVLGERMATIRMKASGKRQLLEERLSEQLEEQRQEQALQRYHSEAEELDHWLLSTRATISSALQPLNEDLDMEEQLIDCQNMLFEIEQKVSYLSELSIHSESLLLEGRAETKGEAEQLAFKLRSLKDSLMELQQMLQDKQLGIQGSLQEQEDSEPDSSLSQSPNVQEWLSQARTTRTQQHHNNLLRQRELQQQVAEQRRLLQSVASAGEELLSQQTTPNGDSEMSIPGGVLLESETLSPLEQMRQRWENLNKDQSTKLQLSLNSLEQDQLSPVLHRSRLSSPSVVFRGVCASQDSRSPRALFEACSQTLEIIALETADGDRKRKSSSGETTVQQDLYAAVSAASSWLDAAENQLLSGPVLLSEDTSTQLTNLEGLNKQLKEMTGEVNQCRELLGGGAGRLCGGEEQDLMEDTLEGLQERMGLLDATLDQHCDSMRDRLQEHSTYQNELRMLFTALSESKHQLLQKMAGTVDRPASKQIETLSEVDDSLREFEQRVTEMKTRAEGLQSDQIAHQELLKLQDGYEELVLMVGSRRSSLNHGLSLKAQYEAALHDLTDLVDTAQDKMAADQKMTVASVIEVQILLDKHKDFFQGLECHMILTQTFYGKVSGLVAQRESQAMEEIMASAHSVLKQAHRRGVELEGILESWTRLVEDYQALCRQLEAVECSIPTIGLVEETEERLVERIALFQRLKASLTEHQPQLYQFLEEGRRLLLSVGCSDLENQLTQLGDHWLSSTTKVNKELHRLDSTLKHWSRYQSESAQLSHWLRSALDQLEFWTTQSVTVPQELETVRDHLYAFLEFSKEVDAKSSLRSSVLSTGNQLLRLKRVDTAGLRTMLGQIDTQWAELLTRIPVVQEKLHQLQMEKLASRHAITELMSWISLMENIIQEDKDRIMAAVGSEVVQDFLQKYKGFRIDLTCKQLTVDFVNQSVLQISSQDVEGKRSDKTDFAEKLGAMNRRWQILQGLIAEKIQLLEGVLEGWLEHENGVQALKTWLTVQEEKLKKRHRIEDVASVQTALKDCQELEELVKEKEKDLEKAEERGNALIQDKKEAACSVVKETLKGLNQSWAHLDHKISRMKVSLRSLLEQWTLYRRASEEINGYLMEGRYSVSRLCLLNGSLEAVQQQMEGLENMQEEMDKQESSLRKFGSVTHQLLTQCHPSVAETLNTALRDFNIRWNSLLEQISEQLRSSKALLGLWQRYRSSCGQCVTAVQKQEARADRLLKSATDSEITEEESSAWIMDCDACIADQASVHQSLRQLQALGEQLKVQVDASSSAALQSDHLSLTHRLATLEHALNRQQEVLQCGSQACEGFREQMDALIRKAEEADEVLKESDPVGSPELTVVQTRMEQLKVPLLKLSSLSPDLERVNELMYRLPVSDRDVKRLQSLNRAWATHSAHLTERFSKLQAVLLQQQSFLQKCEAWMDFLSQTEQKLAAEISGNYQSLLEQQRDHELFQAEMFSRQQILYSIISDGHQMLDQGQMDDRDDFSVKLALLSHQWQGVVRRAQQRRGIIDSLVRQWQNYREMSEKLLQWLQEVTRDPDVHQPGEPVALQQARDLLDQIQLRERVLQRQQGCYILAVEAGRSLLLSADSRAESTLQTELMDIQERWRHAHHRLDQQRRVLHGMLKNWERCEKGINASLEKLRAFKKKLSVPLPDLHEELHSEQIRCKELESSVDGWTDDLTSLFLLRDSLEGLVSADDITVLQERLLLLQRQWGEVSHQLTLRRQQVSEKLNEWAVFNEKNKELCEWLTQMESKVSQNGDISIEEMIEKLRKDYQEEISVSQENKQQLQVMGERLSRASQDSKAAEIQHKLSKVSERWQHLLDLIAARVKKLRETLVAVQQLDKNMSSLRSWLSHIETELSRPIVYDTCDDQEIQRKLKQQQTLQRDIEKHSTGVASVLNLCEVLLHDCDACSTETECDSIQQATRGLDRRWRNICAMSMERRLKIEETWRLWQRFLDDYSRFEDWLKTSERTAALPNSSGVLYTVAKEELKKFEAFQRQVQECLTQLELINKQYRRLARENRTDSSLRLREMVHDGNRRWDNLQKRVAAILRRLKHFIGQREEFETARDSILVWLTEMDLQLTNIEHFSECDVQAKIKQLKAFQQEIYLNTAKIELVFRQGEALIEKSEPLDAAVIEEELEELQRYCQEVFGRVDRYYKKLTRLPLADDELDGSDRELDMEEGGELSDLQWADPSLPRTSSRQASGTTTLIRADRSGRDTPASVDSIPLEWDHDYDLSRGLDSPGGRGMVESSRGPEEEDEYLRTTAAVLSDVVIPESPEAYIKLTENTLKSSSGEPGQLEASLRQLDQALDAGRFHLQQREATASSSSPDRDSTYMGYMRLMGECRGSIDAVKRAEGELTEDEDDMPGLINPTSTDTQSAGVIERWELIQAQSLREKHRHKQNLQQWQQLISDLQSMRAWLGQSEAELNQLRGLQLSTDILTIQQRIKKLKELLKGVDAHKSEVLSINLSSADFLQSEPDSEEAWELRDGLKEMNARWDRLGSSLEDWRGELQRALMQCQEFHETSHGLLLWLENIDRRRNQVVPVPPNLDREALRAHHRTLTQIKRELLDSQQKASSLQELSSQLLVDTKASEQIQSQGSECLEAQEKVHVILNRLRLLLREVSGDLQGLERRLQTPATRQDCLSLPVGPSEMCGSAAESEVTVHSHKRLPRGKSSQAHPGPPESGPRHSRSKSPGAAGCVSSRSDLQDGVSSSSSSSSSKGQSFLLRVLRAALPVQLLLLFIIGLACLVPMTQEDYSCHHANNFARSFHPMLRYTNGPPPI</sequence>
<keyword evidence="5" id="KW-0597">Phosphoprotein</keyword>
<protein>
    <submittedName>
        <fullName evidence="21">Nesprin-1</fullName>
    </submittedName>
</protein>
<feature type="coiled-coil region" evidence="16">
    <location>
        <begin position="5217"/>
        <end position="5244"/>
    </location>
</feature>
<feature type="coiled-coil region" evidence="16">
    <location>
        <begin position="5687"/>
        <end position="5714"/>
    </location>
</feature>
<keyword evidence="14" id="KW-0539">Nucleus</keyword>
<keyword evidence="7" id="KW-0677">Repeat</keyword>
<feature type="topological domain" description="Cytoplasmic" evidence="15">
    <location>
        <begin position="1"/>
        <end position="7943"/>
    </location>
</feature>
<feature type="region of interest" description="Disordered" evidence="17">
    <location>
        <begin position="4994"/>
        <end position="5015"/>
    </location>
</feature>
<dbReference type="InterPro" id="IPR002017">
    <property type="entry name" value="Spectrin_repeat"/>
</dbReference>
<feature type="region of interest" description="Disordered" evidence="17">
    <location>
        <begin position="5351"/>
        <end position="5371"/>
    </location>
</feature>
<evidence type="ECO:0000256" key="5">
    <source>
        <dbReference type="ARBA" id="ARBA00022553"/>
    </source>
</evidence>
<dbReference type="RefSeq" id="XP_010792584.1">
    <property type="nucleotide sequence ID" value="XM_010794282.1"/>
</dbReference>
<dbReference type="Pfam" id="PF10541">
    <property type="entry name" value="KASH"/>
    <property type="match status" value="1"/>
</dbReference>
<dbReference type="FunFam" id="1.20.58.60:FF:000126">
    <property type="entry name" value="Spectrin repeat containing, nuclear envelope 1a"/>
    <property type="match status" value="1"/>
</dbReference>
<evidence type="ECO:0000256" key="14">
    <source>
        <dbReference type="ARBA" id="ARBA00023242"/>
    </source>
</evidence>
<dbReference type="Pfam" id="PF25035">
    <property type="entry name" value="SYNE1"/>
    <property type="match status" value="1"/>
</dbReference>
<feature type="coiled-coil region" evidence="16">
    <location>
        <begin position="1140"/>
        <end position="1197"/>
    </location>
</feature>
<evidence type="ECO:0000256" key="8">
    <source>
        <dbReference type="ARBA" id="ARBA00022989"/>
    </source>
</evidence>
<keyword evidence="13" id="KW-0206">Cytoskeleton</keyword>
<evidence type="ECO:0000256" key="9">
    <source>
        <dbReference type="ARBA" id="ARBA00023054"/>
    </source>
</evidence>
<feature type="coiled-coil region" evidence="16">
    <location>
        <begin position="3838"/>
        <end position="3865"/>
    </location>
</feature>
<dbReference type="CDD" id="cd00176">
    <property type="entry name" value="SPEC"/>
    <property type="match status" value="8"/>
</dbReference>
<evidence type="ECO:0000256" key="12">
    <source>
        <dbReference type="ARBA" id="ARBA00023203"/>
    </source>
</evidence>
<dbReference type="SMART" id="SM00150">
    <property type="entry name" value="SPEC"/>
    <property type="match status" value="38"/>
</dbReference>
<feature type="region of interest" description="Disordered" evidence="17">
    <location>
        <begin position="7381"/>
        <end position="7468"/>
    </location>
</feature>
<dbReference type="PANTHER" id="PTHR14514">
    <property type="entry name" value="PKA ANCHORING PROTEIN"/>
    <property type="match status" value="1"/>
</dbReference>
<dbReference type="OrthoDB" id="18740at2759"/>
<feature type="compositionally biased region" description="Low complexity" evidence="17">
    <location>
        <begin position="7914"/>
        <end position="7932"/>
    </location>
</feature>
<dbReference type="PROSITE" id="PS51049">
    <property type="entry name" value="KASH"/>
    <property type="match status" value="1"/>
</dbReference>
<dbReference type="PANTHER" id="PTHR14514:SF3">
    <property type="entry name" value="NESPRIN-1"/>
    <property type="match status" value="1"/>
</dbReference>
<dbReference type="GO" id="GO:0005856">
    <property type="term" value="C:cytoskeleton"/>
    <property type="evidence" value="ECO:0007669"/>
    <property type="project" value="UniProtKB-SubCell"/>
</dbReference>
<keyword evidence="20" id="KW-1185">Reference proteome</keyword>
<feature type="topological domain" description="Perinuclear space" evidence="15">
    <location>
        <begin position="7965"/>
        <end position="7994"/>
    </location>
</feature>
<dbReference type="FunFam" id="1.20.58.60:FF:000115">
    <property type="entry name" value="nesprin-2 isoform X2"/>
    <property type="match status" value="1"/>
</dbReference>
<evidence type="ECO:0000256" key="2">
    <source>
        <dbReference type="ARBA" id="ARBA00004605"/>
    </source>
</evidence>
<feature type="coiled-coil region" evidence="16">
    <location>
        <begin position="943"/>
        <end position="973"/>
    </location>
</feature>
<feature type="coiled-coil region" evidence="16">
    <location>
        <begin position="4599"/>
        <end position="4637"/>
    </location>
</feature>
<evidence type="ECO:0000256" key="6">
    <source>
        <dbReference type="ARBA" id="ARBA00022692"/>
    </source>
</evidence>
<dbReference type="InterPro" id="IPR057932">
    <property type="entry name" value="Spectrin_SYNE1_3"/>
</dbReference>
<dbReference type="CTD" id="569553"/>
<dbReference type="KEGG" id="ncc:104965324"/>
<organism evidence="20 21">
    <name type="scientific">Notothenia coriiceps</name>
    <name type="common">black rockcod</name>
    <dbReference type="NCBI Taxonomy" id="8208"/>
    <lineage>
        <taxon>Eukaryota</taxon>
        <taxon>Metazoa</taxon>
        <taxon>Chordata</taxon>
        <taxon>Craniata</taxon>
        <taxon>Vertebrata</taxon>
        <taxon>Euteleostomi</taxon>
        <taxon>Actinopterygii</taxon>
        <taxon>Neopterygii</taxon>
        <taxon>Teleostei</taxon>
        <taxon>Neoteleostei</taxon>
        <taxon>Acanthomorphata</taxon>
        <taxon>Eupercaria</taxon>
        <taxon>Perciformes</taxon>
        <taxon>Notothenioidei</taxon>
        <taxon>Nototheniidae</taxon>
        <taxon>Notothenia</taxon>
    </lineage>
</organism>
<dbReference type="InterPro" id="IPR056887">
    <property type="entry name" value="SYNE1/2_dom"/>
</dbReference>
<keyword evidence="9 16" id="KW-0175">Coiled coil</keyword>
<dbReference type="FunFam" id="1.20.58.60:FF:000137">
    <property type="entry name" value="nesprin-1 isoform X2"/>
    <property type="match status" value="1"/>
</dbReference>
<dbReference type="FunFam" id="1.20.58.60:FF:000112">
    <property type="entry name" value="nesprin-1 isoform X4"/>
    <property type="match status" value="1"/>
</dbReference>
<dbReference type="SUPFAM" id="SSF46966">
    <property type="entry name" value="Spectrin repeat"/>
    <property type="match status" value="36"/>
</dbReference>
<keyword evidence="4" id="KW-0963">Cytoplasm</keyword>
<feature type="coiled-coil region" evidence="16">
    <location>
        <begin position="6218"/>
        <end position="6252"/>
    </location>
</feature>
<dbReference type="FunFam" id="1.20.58.60:FF:000233">
    <property type="entry name" value="nesprin-1 isoform X9"/>
    <property type="match status" value="1"/>
</dbReference>
<evidence type="ECO:0000256" key="11">
    <source>
        <dbReference type="ARBA" id="ARBA00023157"/>
    </source>
</evidence>
<feature type="coiled-coil region" evidence="16">
    <location>
        <begin position="1931"/>
        <end position="1958"/>
    </location>
</feature>
<dbReference type="Pfam" id="PF00435">
    <property type="entry name" value="Spectrin"/>
    <property type="match status" value="8"/>
</dbReference>
<feature type="coiled-coil region" evidence="16">
    <location>
        <begin position="4898"/>
        <end position="4966"/>
    </location>
</feature>
<dbReference type="FunFam" id="1.20.58.60:FF:000041">
    <property type="entry name" value="Nesprin-1 isoform 1"/>
    <property type="match status" value="1"/>
</dbReference>
<evidence type="ECO:0000256" key="1">
    <source>
        <dbReference type="ARBA" id="ARBA00004245"/>
    </source>
</evidence>
<keyword evidence="6 15" id="KW-0812">Transmembrane</keyword>
<keyword evidence="11" id="KW-1015">Disulfide bond</keyword>
<dbReference type="SMART" id="SM01249">
    <property type="entry name" value="KASH"/>
    <property type="match status" value="1"/>
</dbReference>
<comment type="similarity">
    <text evidence="3">Belongs to the nesprin family.</text>
</comment>
<feature type="coiled-coil region" evidence="16">
    <location>
        <begin position="3939"/>
        <end position="3966"/>
    </location>
</feature>
<feature type="domain" description="KASH" evidence="19">
    <location>
        <begin position="7935"/>
        <end position="7994"/>
    </location>
</feature>
<dbReference type="FunFam" id="1.20.58.60:FF:000231">
    <property type="entry name" value="Spectrin repeat containing, nuclear envelope 1a"/>
    <property type="match status" value="1"/>
</dbReference>
<reference evidence="21" key="1">
    <citation type="submission" date="2025-08" db="UniProtKB">
        <authorList>
            <consortium name="RefSeq"/>
        </authorList>
    </citation>
    <scope>IDENTIFICATION</scope>
    <source>
        <tissue evidence="21">Muscle</tissue>
    </source>
</reference>
<dbReference type="Gene3D" id="1.20.58.60">
    <property type="match status" value="31"/>
</dbReference>
<keyword evidence="8 18" id="KW-1133">Transmembrane helix</keyword>
<evidence type="ECO:0000256" key="15">
    <source>
        <dbReference type="PROSITE-ProRule" id="PRU00385"/>
    </source>
</evidence>
<name>A0A6I9PNK9_9TELE</name>
<feature type="coiled-coil region" evidence="16">
    <location>
        <begin position="3288"/>
        <end position="3387"/>
    </location>
</feature>
<evidence type="ECO:0000313" key="21">
    <source>
        <dbReference type="RefSeq" id="XP_010792584.1"/>
    </source>
</evidence>
<dbReference type="GO" id="GO:0003779">
    <property type="term" value="F:actin binding"/>
    <property type="evidence" value="ECO:0007669"/>
    <property type="project" value="UniProtKB-KW"/>
</dbReference>
<dbReference type="InterPro" id="IPR012315">
    <property type="entry name" value="KASH"/>
</dbReference>
<evidence type="ECO:0000256" key="4">
    <source>
        <dbReference type="ARBA" id="ARBA00022490"/>
    </source>
</evidence>